<organism evidence="1 2">
    <name type="scientific">Desulforhopalus singaporensis</name>
    <dbReference type="NCBI Taxonomy" id="91360"/>
    <lineage>
        <taxon>Bacteria</taxon>
        <taxon>Pseudomonadati</taxon>
        <taxon>Thermodesulfobacteriota</taxon>
        <taxon>Desulfobulbia</taxon>
        <taxon>Desulfobulbales</taxon>
        <taxon>Desulfocapsaceae</taxon>
        <taxon>Desulforhopalus</taxon>
    </lineage>
</organism>
<accession>A0A1H0LV64</accession>
<keyword evidence="2" id="KW-1185">Reference proteome</keyword>
<evidence type="ECO:0000313" key="2">
    <source>
        <dbReference type="Proteomes" id="UP000199073"/>
    </source>
</evidence>
<name>A0A1H0LV64_9BACT</name>
<dbReference type="EMBL" id="FNJI01000005">
    <property type="protein sequence ID" value="SDO72139.1"/>
    <property type="molecule type" value="Genomic_DNA"/>
</dbReference>
<gene>
    <name evidence="1" type="ORF">SAMN05660330_00871</name>
</gene>
<protein>
    <submittedName>
        <fullName evidence="1">Uncharacterized protein</fullName>
    </submittedName>
</protein>
<dbReference type="AlphaFoldDB" id="A0A1H0LV64"/>
<reference evidence="1 2" key="1">
    <citation type="submission" date="2016-10" db="EMBL/GenBank/DDBJ databases">
        <authorList>
            <person name="de Groot N.N."/>
        </authorList>
    </citation>
    <scope>NUCLEOTIDE SEQUENCE [LARGE SCALE GENOMIC DNA]</scope>
    <source>
        <strain evidence="1 2">DSM 12130</strain>
    </source>
</reference>
<dbReference type="Proteomes" id="UP000199073">
    <property type="component" value="Unassembled WGS sequence"/>
</dbReference>
<sequence>MAYIRPARFIIYCYYALSELDTPLLHFPADLRLKIENILFQPGKIIS</sequence>
<proteinExistence type="predicted"/>
<evidence type="ECO:0000313" key="1">
    <source>
        <dbReference type="EMBL" id="SDO72139.1"/>
    </source>
</evidence>